<feature type="non-terminal residue" evidence="1">
    <location>
        <position position="269"/>
    </location>
</feature>
<dbReference type="EMBL" id="JAAHCB010000223">
    <property type="protein sequence ID" value="NEU46569.1"/>
    <property type="molecule type" value="Genomic_DNA"/>
</dbReference>
<proteinExistence type="predicted"/>
<protein>
    <recommendedName>
        <fullName evidence="2">Nucleoside 2-deoxyribosyltransferase</fullName>
    </recommendedName>
</protein>
<reference evidence="1" key="1">
    <citation type="submission" date="2020-02" db="EMBL/GenBank/DDBJ databases">
        <title>Draft Genome Sequences of Enterococcus faecium isolates derived from selected traditional Montenegrin brine cheese.</title>
        <authorList>
            <person name="Ruppitsch W."/>
            <person name="Nisic A."/>
            <person name="Allerberger F."/>
            <person name="Martinovic A."/>
        </authorList>
    </citation>
    <scope>NUCLEOTIDE SEQUENCE</scope>
    <source>
        <strain evidence="1">INF29</strain>
    </source>
</reference>
<dbReference type="AlphaFoldDB" id="A0A6B3Q9M9"/>
<evidence type="ECO:0000313" key="1">
    <source>
        <dbReference type="EMBL" id="NEU46569.1"/>
    </source>
</evidence>
<name>A0A6B3Q9M9_ENTFC</name>
<organism evidence="1">
    <name type="scientific">Enterococcus faecium</name>
    <name type="common">Streptococcus faecium</name>
    <dbReference type="NCBI Taxonomy" id="1352"/>
    <lineage>
        <taxon>Bacteria</taxon>
        <taxon>Bacillati</taxon>
        <taxon>Bacillota</taxon>
        <taxon>Bacilli</taxon>
        <taxon>Lactobacillales</taxon>
        <taxon>Enterococcaceae</taxon>
        <taxon>Enterococcus</taxon>
    </lineage>
</organism>
<comment type="caution">
    <text evidence="1">The sequence shown here is derived from an EMBL/GenBank/DDBJ whole genome shotgun (WGS) entry which is preliminary data.</text>
</comment>
<gene>
    <name evidence="1" type="ORF">G3385_12495</name>
</gene>
<evidence type="ECO:0008006" key="2">
    <source>
        <dbReference type="Google" id="ProtNLM"/>
    </source>
</evidence>
<sequence>MAKTEENKNCFIITPIGNDNGPERRFADGITDAVLRPVLDEFDLKPVAAHDISATGSINDQVIQHIYEDKLAICNLTGLNPNVMYELGVRFTMRKHTILICEEGIRLPFDIIAERTIFYKNDIAGSEELKEKLRRMIKGIDYTKDPENPIFKVLKFGQAMGNIETDDPSNAILEKLQELIQNNSTTINTGNNLNIPYTAILEKLDGNGFTKSEFRTLALKIQSVSSNNVYITNSQWTSSQKVLAINFYSNIPFESAVGIINQIISNTFH</sequence>
<accession>A0A6B3Q9M9</accession>